<gene>
    <name evidence="3" type="ORF">HMPREF1541_02085</name>
</gene>
<dbReference type="STRING" id="1220924.W2S2N6"/>
<name>W2S2N6_CYPE1</name>
<feature type="compositionally biased region" description="Basic and acidic residues" evidence="2">
    <location>
        <begin position="210"/>
        <end position="264"/>
    </location>
</feature>
<dbReference type="InterPro" id="IPR051112">
    <property type="entry name" value="CWC26_splicing_factor"/>
</dbReference>
<evidence type="ECO:0008006" key="5">
    <source>
        <dbReference type="Google" id="ProtNLM"/>
    </source>
</evidence>
<dbReference type="PANTHER" id="PTHR31809">
    <property type="entry name" value="BUD13 HOMOLOG"/>
    <property type="match status" value="1"/>
</dbReference>
<evidence type="ECO:0000256" key="1">
    <source>
        <dbReference type="ARBA" id="ARBA00011069"/>
    </source>
</evidence>
<dbReference type="PANTHER" id="PTHR31809:SF0">
    <property type="entry name" value="BUD13 HOMOLOG"/>
    <property type="match status" value="1"/>
</dbReference>
<dbReference type="EMBL" id="KB822718">
    <property type="protein sequence ID" value="ETN42927.1"/>
    <property type="molecule type" value="Genomic_DNA"/>
</dbReference>
<evidence type="ECO:0000313" key="3">
    <source>
        <dbReference type="EMBL" id="ETN42927.1"/>
    </source>
</evidence>
<dbReference type="RefSeq" id="XP_008714663.1">
    <property type="nucleotide sequence ID" value="XM_008716441.1"/>
</dbReference>
<feature type="region of interest" description="Disordered" evidence="2">
    <location>
        <begin position="311"/>
        <end position="337"/>
    </location>
</feature>
<keyword evidence="4" id="KW-1185">Reference proteome</keyword>
<dbReference type="GO" id="GO:0000398">
    <property type="term" value="P:mRNA splicing, via spliceosome"/>
    <property type="evidence" value="ECO:0007669"/>
    <property type="project" value="TreeGrafter"/>
</dbReference>
<organism evidence="3 4">
    <name type="scientific">Cyphellophora europaea (strain CBS 101466)</name>
    <name type="common">Phialophora europaea</name>
    <dbReference type="NCBI Taxonomy" id="1220924"/>
    <lineage>
        <taxon>Eukaryota</taxon>
        <taxon>Fungi</taxon>
        <taxon>Dikarya</taxon>
        <taxon>Ascomycota</taxon>
        <taxon>Pezizomycotina</taxon>
        <taxon>Eurotiomycetes</taxon>
        <taxon>Chaetothyriomycetidae</taxon>
        <taxon>Chaetothyriales</taxon>
        <taxon>Cyphellophoraceae</taxon>
        <taxon>Cyphellophora</taxon>
    </lineage>
</organism>
<comment type="similarity">
    <text evidence="1">Belongs to the CWC26 family.</text>
</comment>
<feature type="region of interest" description="Disordered" evidence="2">
    <location>
        <begin position="115"/>
        <end position="134"/>
    </location>
</feature>
<protein>
    <recommendedName>
        <fullName evidence="5">Pre-mRNA-splicing factor CWC26</fullName>
    </recommendedName>
</protein>
<feature type="region of interest" description="Disordered" evidence="2">
    <location>
        <begin position="140"/>
        <end position="264"/>
    </location>
</feature>
<sequence>MSSLAAYLAKNYLSASPANASDPLSERPKKRRRKDNNNKEPAAAAAEQQGLVIADDEEDLLLSGSAGATKSGRSRRAGGVEDGEGEGDVPQVYDGRVKSAEFRKKKVSAFQSVAGAVGEGGNDGGRGGEQDEADRIIVEAQRADEERRRGVEVEDAPAVVEEEGSGPRMESGVKAGLQTVEDTMRIVAREEKERQAEEKRARKEKKKKGEKQEETIYRDATGRRIDVSMKRKEARQKEIEEERARKREREEAMGDVQRRMRDEQRADLEEAKFLTVARGVDDEEMNEKLKEVVRWDDPMAAYMAQKQVAEGGTGDVVPGNSKKVSGPKKKVYQGSAPPNRYGILPGWRWDGVDRGNGFEKDWFQARSRTKRNEEMSYQWQMDE</sequence>
<feature type="compositionally biased region" description="Basic and acidic residues" evidence="2">
    <location>
        <begin position="140"/>
        <end position="152"/>
    </location>
</feature>
<dbReference type="Proteomes" id="UP000030752">
    <property type="component" value="Unassembled WGS sequence"/>
</dbReference>
<proteinExistence type="inferred from homology"/>
<dbReference type="GO" id="GO:0005684">
    <property type="term" value="C:U2-type spliceosomal complex"/>
    <property type="evidence" value="ECO:0007669"/>
    <property type="project" value="TreeGrafter"/>
</dbReference>
<feature type="compositionally biased region" description="Basic and acidic residues" evidence="2">
    <location>
        <begin position="182"/>
        <end position="201"/>
    </location>
</feature>
<evidence type="ECO:0000256" key="2">
    <source>
        <dbReference type="SAM" id="MobiDB-lite"/>
    </source>
</evidence>
<accession>W2S2N6</accession>
<dbReference type="AlphaFoldDB" id="W2S2N6"/>
<dbReference type="InterPro" id="IPR018609">
    <property type="entry name" value="Bud13"/>
</dbReference>
<dbReference type="VEuPathDB" id="FungiDB:HMPREF1541_02085"/>
<dbReference type="GO" id="GO:0070274">
    <property type="term" value="C:RES complex"/>
    <property type="evidence" value="ECO:0007669"/>
    <property type="project" value="TreeGrafter"/>
</dbReference>
<dbReference type="GO" id="GO:0003723">
    <property type="term" value="F:RNA binding"/>
    <property type="evidence" value="ECO:0007669"/>
    <property type="project" value="TreeGrafter"/>
</dbReference>
<dbReference type="Pfam" id="PF09736">
    <property type="entry name" value="Bud13"/>
    <property type="match status" value="1"/>
</dbReference>
<dbReference type="GeneID" id="19969424"/>
<dbReference type="eggNOG" id="KOG2654">
    <property type="taxonomic scope" value="Eukaryota"/>
</dbReference>
<feature type="region of interest" description="Disordered" evidence="2">
    <location>
        <begin position="15"/>
        <end position="92"/>
    </location>
</feature>
<reference evidence="3 4" key="1">
    <citation type="submission" date="2013-03" db="EMBL/GenBank/DDBJ databases">
        <title>The Genome Sequence of Phialophora europaea CBS 101466.</title>
        <authorList>
            <consortium name="The Broad Institute Genomics Platform"/>
            <person name="Cuomo C."/>
            <person name="de Hoog S."/>
            <person name="Gorbushina A."/>
            <person name="Walker B."/>
            <person name="Young S.K."/>
            <person name="Zeng Q."/>
            <person name="Gargeya S."/>
            <person name="Fitzgerald M."/>
            <person name="Haas B."/>
            <person name="Abouelleil A."/>
            <person name="Allen A.W."/>
            <person name="Alvarado L."/>
            <person name="Arachchi H.M."/>
            <person name="Berlin A.M."/>
            <person name="Chapman S.B."/>
            <person name="Gainer-Dewar J."/>
            <person name="Goldberg J."/>
            <person name="Griggs A."/>
            <person name="Gujja S."/>
            <person name="Hansen M."/>
            <person name="Howarth C."/>
            <person name="Imamovic A."/>
            <person name="Ireland A."/>
            <person name="Larimer J."/>
            <person name="McCowan C."/>
            <person name="Murphy C."/>
            <person name="Pearson M."/>
            <person name="Poon T.W."/>
            <person name="Priest M."/>
            <person name="Roberts A."/>
            <person name="Saif S."/>
            <person name="Shea T."/>
            <person name="Sisk P."/>
            <person name="Sykes S."/>
            <person name="Wortman J."/>
            <person name="Nusbaum C."/>
            <person name="Birren B."/>
        </authorList>
    </citation>
    <scope>NUCLEOTIDE SEQUENCE [LARGE SCALE GENOMIC DNA]</scope>
    <source>
        <strain evidence="3 4">CBS 101466</strain>
    </source>
</reference>
<dbReference type="InParanoid" id="W2S2N6"/>
<dbReference type="OrthoDB" id="6022at2759"/>
<evidence type="ECO:0000313" key="4">
    <source>
        <dbReference type="Proteomes" id="UP000030752"/>
    </source>
</evidence>
<dbReference type="HOGENOM" id="CLU_024195_0_0_1"/>